<gene>
    <name evidence="13" type="ORF">GCM10011496_05150</name>
</gene>
<dbReference type="SMART" id="SM00448">
    <property type="entry name" value="REC"/>
    <property type="match status" value="2"/>
</dbReference>
<dbReference type="NCBIfam" id="TIGR00229">
    <property type="entry name" value="sensory_box"/>
    <property type="match status" value="1"/>
</dbReference>
<dbReference type="SMART" id="SM00388">
    <property type="entry name" value="HisKA"/>
    <property type="match status" value="1"/>
</dbReference>
<dbReference type="RefSeq" id="WP_229676136.1">
    <property type="nucleotide sequence ID" value="NZ_BMIG01000002.1"/>
</dbReference>
<dbReference type="SMART" id="SM00387">
    <property type="entry name" value="HATPase_c"/>
    <property type="match status" value="1"/>
</dbReference>
<keyword evidence="5" id="KW-0808">Transferase</keyword>
<dbReference type="PROSITE" id="PS50112">
    <property type="entry name" value="PAS"/>
    <property type="match status" value="1"/>
</dbReference>
<evidence type="ECO:0000259" key="11">
    <source>
        <dbReference type="PROSITE" id="PS50110"/>
    </source>
</evidence>
<evidence type="ECO:0000256" key="5">
    <source>
        <dbReference type="ARBA" id="ARBA00022679"/>
    </source>
</evidence>
<dbReference type="InterPro" id="IPR036097">
    <property type="entry name" value="HisK_dim/P_sf"/>
</dbReference>
<dbReference type="SMART" id="SM00065">
    <property type="entry name" value="GAF"/>
    <property type="match status" value="1"/>
</dbReference>
<dbReference type="InterPro" id="IPR013656">
    <property type="entry name" value="PAS_4"/>
</dbReference>
<dbReference type="PROSITE" id="PS50110">
    <property type="entry name" value="RESPONSE_REGULATORY"/>
    <property type="match status" value="2"/>
</dbReference>
<keyword evidence="14" id="KW-1185">Reference proteome</keyword>
<dbReference type="SUPFAM" id="SSF52172">
    <property type="entry name" value="CheY-like"/>
    <property type="match status" value="2"/>
</dbReference>
<proteinExistence type="predicted"/>
<comment type="catalytic activity">
    <reaction evidence="1">
        <text>ATP + protein L-histidine = ADP + protein N-phospho-L-histidine.</text>
        <dbReference type="EC" id="2.7.13.3"/>
    </reaction>
</comment>
<dbReference type="InterPro" id="IPR004358">
    <property type="entry name" value="Sig_transdc_His_kin-like_C"/>
</dbReference>
<dbReference type="PANTHER" id="PTHR43047:SF72">
    <property type="entry name" value="OSMOSENSING HISTIDINE PROTEIN KINASE SLN1"/>
    <property type="match status" value="1"/>
</dbReference>
<accession>A0A916WCL0</accession>
<keyword evidence="8" id="KW-0472">Membrane</keyword>
<dbReference type="InterPro" id="IPR036890">
    <property type="entry name" value="HATPase_C_sf"/>
</dbReference>
<dbReference type="InterPro" id="IPR003594">
    <property type="entry name" value="HATPase_dom"/>
</dbReference>
<evidence type="ECO:0000259" key="12">
    <source>
        <dbReference type="PROSITE" id="PS50112"/>
    </source>
</evidence>
<evidence type="ECO:0000256" key="1">
    <source>
        <dbReference type="ARBA" id="ARBA00000085"/>
    </source>
</evidence>
<keyword evidence="4 9" id="KW-0597">Phosphoprotein</keyword>
<dbReference type="CDD" id="cd16922">
    <property type="entry name" value="HATPase_EvgS-ArcB-TorS-like"/>
    <property type="match status" value="1"/>
</dbReference>
<dbReference type="FunFam" id="1.10.287.130:FF:000001">
    <property type="entry name" value="Two-component sensor histidine kinase"/>
    <property type="match status" value="1"/>
</dbReference>
<dbReference type="Pfam" id="PF01590">
    <property type="entry name" value="GAF"/>
    <property type="match status" value="1"/>
</dbReference>
<dbReference type="GO" id="GO:0000155">
    <property type="term" value="F:phosphorelay sensor kinase activity"/>
    <property type="evidence" value="ECO:0007669"/>
    <property type="project" value="InterPro"/>
</dbReference>
<dbReference type="InterPro" id="IPR003018">
    <property type="entry name" value="GAF"/>
</dbReference>
<dbReference type="Pfam" id="PF00512">
    <property type="entry name" value="HisKA"/>
    <property type="match status" value="1"/>
</dbReference>
<keyword evidence="7" id="KW-0902">Two-component regulatory system</keyword>
<protein>
    <recommendedName>
        <fullName evidence="3">histidine kinase</fullName>
        <ecNumber evidence="3">2.7.13.3</ecNumber>
    </recommendedName>
</protein>
<dbReference type="CDD" id="cd00130">
    <property type="entry name" value="PAS"/>
    <property type="match status" value="1"/>
</dbReference>
<organism evidence="13 14">
    <name type="scientific">Polaromonas eurypsychrophila</name>
    <dbReference type="NCBI Taxonomy" id="1614635"/>
    <lineage>
        <taxon>Bacteria</taxon>
        <taxon>Pseudomonadati</taxon>
        <taxon>Pseudomonadota</taxon>
        <taxon>Betaproteobacteria</taxon>
        <taxon>Burkholderiales</taxon>
        <taxon>Comamonadaceae</taxon>
        <taxon>Polaromonas</taxon>
    </lineage>
</organism>
<dbReference type="Pfam" id="PF02518">
    <property type="entry name" value="HATPase_c"/>
    <property type="match status" value="1"/>
</dbReference>
<dbReference type="InterPro" id="IPR001789">
    <property type="entry name" value="Sig_transdc_resp-reg_receiver"/>
</dbReference>
<dbReference type="SUPFAM" id="SSF55874">
    <property type="entry name" value="ATPase domain of HSP90 chaperone/DNA topoisomerase II/histidine kinase"/>
    <property type="match status" value="1"/>
</dbReference>
<dbReference type="Pfam" id="PF00072">
    <property type="entry name" value="Response_reg"/>
    <property type="match status" value="2"/>
</dbReference>
<dbReference type="Gene3D" id="1.10.287.130">
    <property type="match status" value="1"/>
</dbReference>
<reference evidence="13" key="2">
    <citation type="submission" date="2020-09" db="EMBL/GenBank/DDBJ databases">
        <authorList>
            <person name="Sun Q."/>
            <person name="Zhou Y."/>
        </authorList>
    </citation>
    <scope>NUCLEOTIDE SEQUENCE</scope>
    <source>
        <strain evidence="13">CGMCC 1.15322</strain>
    </source>
</reference>
<evidence type="ECO:0000313" key="13">
    <source>
        <dbReference type="EMBL" id="GGA87471.1"/>
    </source>
</evidence>
<dbReference type="CDD" id="cd00156">
    <property type="entry name" value="REC"/>
    <property type="match status" value="1"/>
</dbReference>
<evidence type="ECO:0000256" key="2">
    <source>
        <dbReference type="ARBA" id="ARBA00004429"/>
    </source>
</evidence>
<comment type="caution">
    <text evidence="13">The sequence shown here is derived from an EMBL/GenBank/DDBJ whole genome shotgun (WGS) entry which is preliminary data.</text>
</comment>
<feature type="modified residue" description="4-aspartylphosphate" evidence="9">
    <location>
        <position position="713"/>
    </location>
</feature>
<dbReference type="Gene3D" id="3.30.450.20">
    <property type="entry name" value="PAS domain"/>
    <property type="match status" value="1"/>
</dbReference>
<dbReference type="EMBL" id="BMIG01000002">
    <property type="protein sequence ID" value="GGA87471.1"/>
    <property type="molecule type" value="Genomic_DNA"/>
</dbReference>
<dbReference type="SUPFAM" id="SSF47384">
    <property type="entry name" value="Homodimeric domain of signal transducing histidine kinase"/>
    <property type="match status" value="1"/>
</dbReference>
<evidence type="ECO:0000259" key="10">
    <source>
        <dbReference type="PROSITE" id="PS50109"/>
    </source>
</evidence>
<dbReference type="InterPro" id="IPR005467">
    <property type="entry name" value="His_kinase_dom"/>
</dbReference>
<comment type="subcellular location">
    <subcellularLocation>
        <location evidence="2">Cell inner membrane</location>
        <topology evidence="2">Multi-pass membrane protein</topology>
    </subcellularLocation>
</comment>
<dbReference type="Pfam" id="PF08448">
    <property type="entry name" value="PAS_4"/>
    <property type="match status" value="1"/>
</dbReference>
<feature type="domain" description="Response regulatory" evidence="11">
    <location>
        <begin position="665"/>
        <end position="775"/>
    </location>
</feature>
<evidence type="ECO:0000256" key="4">
    <source>
        <dbReference type="ARBA" id="ARBA00022553"/>
    </source>
</evidence>
<dbReference type="FunFam" id="3.30.565.10:FF:000006">
    <property type="entry name" value="Sensor histidine kinase WalK"/>
    <property type="match status" value="1"/>
</dbReference>
<dbReference type="InterPro" id="IPR003661">
    <property type="entry name" value="HisK_dim/P_dom"/>
</dbReference>
<dbReference type="EC" id="2.7.13.3" evidence="3"/>
<evidence type="ECO:0000256" key="6">
    <source>
        <dbReference type="ARBA" id="ARBA00022777"/>
    </source>
</evidence>
<dbReference type="InterPro" id="IPR029016">
    <property type="entry name" value="GAF-like_dom_sf"/>
</dbReference>
<dbReference type="PRINTS" id="PR00344">
    <property type="entry name" value="BCTRLSENSOR"/>
</dbReference>
<evidence type="ECO:0000256" key="9">
    <source>
        <dbReference type="PROSITE-ProRule" id="PRU00169"/>
    </source>
</evidence>
<feature type="domain" description="Response regulatory" evidence="11">
    <location>
        <begin position="539"/>
        <end position="656"/>
    </location>
</feature>
<evidence type="ECO:0000313" key="14">
    <source>
        <dbReference type="Proteomes" id="UP000620596"/>
    </source>
</evidence>
<dbReference type="CDD" id="cd00082">
    <property type="entry name" value="HisKA"/>
    <property type="match status" value="1"/>
</dbReference>
<evidence type="ECO:0000256" key="3">
    <source>
        <dbReference type="ARBA" id="ARBA00012438"/>
    </source>
</evidence>
<dbReference type="InterPro" id="IPR000014">
    <property type="entry name" value="PAS"/>
</dbReference>
<dbReference type="Gene3D" id="3.30.450.40">
    <property type="match status" value="1"/>
</dbReference>
<evidence type="ECO:0000256" key="7">
    <source>
        <dbReference type="ARBA" id="ARBA00023012"/>
    </source>
</evidence>
<feature type="modified residue" description="4-aspartylphosphate" evidence="9">
    <location>
        <position position="588"/>
    </location>
</feature>
<dbReference type="Gene3D" id="3.30.565.10">
    <property type="entry name" value="Histidine kinase-like ATPase, C-terminal domain"/>
    <property type="match status" value="1"/>
</dbReference>
<dbReference type="AlphaFoldDB" id="A0A916WCL0"/>
<dbReference type="InterPro" id="IPR011006">
    <property type="entry name" value="CheY-like_superfamily"/>
</dbReference>
<dbReference type="Gene3D" id="3.40.50.2300">
    <property type="match status" value="2"/>
</dbReference>
<evidence type="ECO:0000256" key="8">
    <source>
        <dbReference type="ARBA" id="ARBA00023136"/>
    </source>
</evidence>
<feature type="domain" description="PAS" evidence="12">
    <location>
        <begin position="173"/>
        <end position="243"/>
    </location>
</feature>
<dbReference type="Proteomes" id="UP000620596">
    <property type="component" value="Unassembled WGS sequence"/>
</dbReference>
<feature type="domain" description="Histidine kinase" evidence="10">
    <location>
        <begin position="304"/>
        <end position="523"/>
    </location>
</feature>
<dbReference type="SUPFAM" id="SSF55781">
    <property type="entry name" value="GAF domain-like"/>
    <property type="match status" value="1"/>
</dbReference>
<name>A0A916WCL0_9BURK</name>
<keyword evidence="6" id="KW-0418">Kinase</keyword>
<dbReference type="SMART" id="SM00091">
    <property type="entry name" value="PAS"/>
    <property type="match status" value="1"/>
</dbReference>
<dbReference type="GO" id="GO:0009927">
    <property type="term" value="F:histidine phosphotransfer kinase activity"/>
    <property type="evidence" value="ECO:0007669"/>
    <property type="project" value="TreeGrafter"/>
</dbReference>
<dbReference type="GO" id="GO:0005886">
    <property type="term" value="C:plasma membrane"/>
    <property type="evidence" value="ECO:0007669"/>
    <property type="project" value="UniProtKB-SubCell"/>
</dbReference>
<dbReference type="InterPro" id="IPR035965">
    <property type="entry name" value="PAS-like_dom_sf"/>
</dbReference>
<dbReference type="SUPFAM" id="SSF55785">
    <property type="entry name" value="PYP-like sensor domain (PAS domain)"/>
    <property type="match status" value="1"/>
</dbReference>
<sequence length="786" mass="85856">MLEPLIPFDEPARLAELQGLRLLDSLPEERFDRLTRLAIKLFGVKTALVSLIDHERQWFKSRQGLDAPETPRNISFCGHAILNDGLFVIEDASKDVRFADNPLVTGGPYLRFYAGMPLRGPNGHMVGTFCLIDPVARRFDEEDRAALRDLAAVAAAEIANKDLSIALHTASENELRLRQITDAVPALIAYVDAGQHLVFHNRAYEEVFGLTAQQIHGKTLREVMGEELYETVRRHVDKALAGEAVSYERLQPVAGQQARDYAMNYFPRFGEGAQREQTIGFYVLGTDITEMKRLNRMKSEFVSTVSHELRTPLTSIRGSLGLLAGGVAGAVPDAVRNLIDIARSNCERLIRLINDILDAEKIESGQMRLALKVVALQPLVQQGLVANEGFASQHGVTLQLHAPDEPLWVNIDNDRITQVLTNLVSNAVKFSPRSAAVEVTLSRRDESVRIEVRDHGPGIPEEFRSRIFQKFSQADSSDTRVKGGTGLGLAISKAIVERLGGNIGFTSTAGVGSCFFFELPEWQAAPVPAAIDLPAPAQRILVCEPDPDIARLISMMLEKAGFEVDAVHGCQQVLARLATRSYAAMTVDLQPTDHAGVALILALRSEARTSNMPIVVVSAAAGESQIRFNNQPLSVSNWLDKPIDENLLVCGLRSSIASMAAGLPRILHVEDDMDIQRITAALAQDFAVFEFAATLPQARAQLQAHRFDLILLDLGLPGGSGWDLFPDIDALPHRPPVVVFSATDVADGDDRGAAAILVKAQTSNEELLSTIQSVLKITPATDSKDS</sequence>
<dbReference type="PANTHER" id="PTHR43047">
    <property type="entry name" value="TWO-COMPONENT HISTIDINE PROTEIN KINASE"/>
    <property type="match status" value="1"/>
</dbReference>
<dbReference type="PROSITE" id="PS50109">
    <property type="entry name" value="HIS_KIN"/>
    <property type="match status" value="1"/>
</dbReference>
<reference evidence="13" key="1">
    <citation type="journal article" date="2014" name="Int. J. Syst. Evol. Microbiol.">
        <title>Complete genome sequence of Corynebacterium casei LMG S-19264T (=DSM 44701T), isolated from a smear-ripened cheese.</title>
        <authorList>
            <consortium name="US DOE Joint Genome Institute (JGI-PGF)"/>
            <person name="Walter F."/>
            <person name="Albersmeier A."/>
            <person name="Kalinowski J."/>
            <person name="Ruckert C."/>
        </authorList>
    </citation>
    <scope>NUCLEOTIDE SEQUENCE</scope>
    <source>
        <strain evidence="13">CGMCC 1.15322</strain>
    </source>
</reference>